<keyword evidence="3" id="KW-0808">Transferase</keyword>
<sequence>MLPQSDSPPPEAGLHHKPLPGKLTSSLQLHLYLPLCHRVLLVTAILSVQLLLLLLFSDSSLSIPHLRPSTTTDEGRNASCELGTIYVYDLPPEFNSELIAGCDRLNPWTSRCSALSNSGLGPPAADLSGIVPAALLPTWFNTDQFSAEILFHRRLLSHPCRSPSPSSASALFIPFYAGLAVGQHLWSSNATSDDRDRLCAALLRWISHQPSFLRSNGSDHFIVLGRITWDFRRSSDADWGGSFIYMPGMANVTRLLIERNPWDDLDVGIPYPTGFHPRSAADVRSWQRFVLSRPRPTIFGFAGAARARMKNDFRGLLLRECASSGSACRAVDCGHGRCANRSAETVSLFLSSKFCLQPRGDSFTRRSMFDCMVAGSIPVLFWERSAYSQYRMYLPPGEDWSVFIDRKEVRSGAVSVRSVLESISEEKVRRMREKVVELIPRLVYGQDRLGDGLMDAVDVAVDGVLRRFRERREPNGDSGS</sequence>
<dbReference type="GO" id="GO:0000139">
    <property type="term" value="C:Golgi membrane"/>
    <property type="evidence" value="ECO:0007669"/>
    <property type="project" value="UniProtKB-SubCell"/>
</dbReference>
<reference evidence="7" key="1">
    <citation type="submission" date="2021-03" db="EMBL/GenBank/DDBJ databases">
        <authorList>
            <person name="Li Z."/>
            <person name="Yang C."/>
        </authorList>
    </citation>
    <scope>NUCLEOTIDE SEQUENCE</scope>
    <source>
        <strain evidence="7">Dzin_1.0</strain>
        <tissue evidence="7">Leaf</tissue>
    </source>
</reference>
<evidence type="ECO:0000313" key="8">
    <source>
        <dbReference type="Proteomes" id="UP001085076"/>
    </source>
</evidence>
<dbReference type="EMBL" id="JAGGNH010000004">
    <property type="protein sequence ID" value="KAJ0974587.1"/>
    <property type="molecule type" value="Genomic_DNA"/>
</dbReference>
<keyword evidence="5" id="KW-0333">Golgi apparatus</keyword>
<evidence type="ECO:0000256" key="3">
    <source>
        <dbReference type="ARBA" id="ARBA00022676"/>
    </source>
</evidence>
<comment type="subcellular location">
    <subcellularLocation>
        <location evidence="1">Golgi apparatus membrane</location>
        <topology evidence="1">Single-pass type II membrane protein</topology>
    </subcellularLocation>
</comment>
<evidence type="ECO:0000259" key="6">
    <source>
        <dbReference type="Pfam" id="PF03016"/>
    </source>
</evidence>
<keyword evidence="8" id="KW-1185">Reference proteome</keyword>
<evidence type="ECO:0000313" key="7">
    <source>
        <dbReference type="EMBL" id="KAJ0974587.1"/>
    </source>
</evidence>
<organism evidence="7 8">
    <name type="scientific">Dioscorea zingiberensis</name>
    <dbReference type="NCBI Taxonomy" id="325984"/>
    <lineage>
        <taxon>Eukaryota</taxon>
        <taxon>Viridiplantae</taxon>
        <taxon>Streptophyta</taxon>
        <taxon>Embryophyta</taxon>
        <taxon>Tracheophyta</taxon>
        <taxon>Spermatophyta</taxon>
        <taxon>Magnoliopsida</taxon>
        <taxon>Liliopsida</taxon>
        <taxon>Dioscoreales</taxon>
        <taxon>Dioscoreaceae</taxon>
        <taxon>Dioscorea</taxon>
    </lineage>
</organism>
<keyword evidence="4" id="KW-0812">Transmembrane</keyword>
<protein>
    <recommendedName>
        <fullName evidence="6">Exostosin GT47 domain-containing protein</fullName>
    </recommendedName>
</protein>
<comment type="similarity">
    <text evidence="2">Belongs to the glycosyltransferase 47 family.</text>
</comment>
<gene>
    <name evidence="7" type="ORF">J5N97_016552</name>
</gene>
<evidence type="ECO:0000256" key="4">
    <source>
        <dbReference type="ARBA" id="ARBA00022968"/>
    </source>
</evidence>
<accession>A0A9D5CK27</accession>
<name>A0A9D5CK27_9LILI</name>
<dbReference type="PANTHER" id="PTHR11062">
    <property type="entry name" value="EXOSTOSIN HEPARAN SULFATE GLYCOSYLTRANSFERASE -RELATED"/>
    <property type="match status" value="1"/>
</dbReference>
<comment type="caution">
    <text evidence="7">The sequence shown here is derived from an EMBL/GenBank/DDBJ whole genome shotgun (WGS) entry which is preliminary data.</text>
</comment>
<feature type="domain" description="Exostosin GT47" evidence="6">
    <location>
        <begin position="80"/>
        <end position="415"/>
    </location>
</feature>
<keyword evidence="3" id="KW-0328">Glycosyltransferase</keyword>
<evidence type="ECO:0000256" key="2">
    <source>
        <dbReference type="ARBA" id="ARBA00010271"/>
    </source>
</evidence>
<reference evidence="7" key="2">
    <citation type="journal article" date="2022" name="Hortic Res">
        <title>The genome of Dioscorea zingiberensis sheds light on the biosynthesis, origin and evolution of the medicinally important diosgenin saponins.</title>
        <authorList>
            <person name="Li Y."/>
            <person name="Tan C."/>
            <person name="Li Z."/>
            <person name="Guo J."/>
            <person name="Li S."/>
            <person name="Chen X."/>
            <person name="Wang C."/>
            <person name="Dai X."/>
            <person name="Yang H."/>
            <person name="Song W."/>
            <person name="Hou L."/>
            <person name="Xu J."/>
            <person name="Tong Z."/>
            <person name="Xu A."/>
            <person name="Yuan X."/>
            <person name="Wang W."/>
            <person name="Yang Q."/>
            <person name="Chen L."/>
            <person name="Sun Z."/>
            <person name="Wang K."/>
            <person name="Pan B."/>
            <person name="Chen J."/>
            <person name="Bao Y."/>
            <person name="Liu F."/>
            <person name="Qi X."/>
            <person name="Gang D.R."/>
            <person name="Wen J."/>
            <person name="Li J."/>
        </authorList>
    </citation>
    <scope>NUCLEOTIDE SEQUENCE</scope>
    <source>
        <strain evidence="7">Dzin_1.0</strain>
    </source>
</reference>
<keyword evidence="4" id="KW-0735">Signal-anchor</keyword>
<dbReference type="OrthoDB" id="1924787at2759"/>
<dbReference type="Proteomes" id="UP001085076">
    <property type="component" value="Miscellaneous, Linkage group lg04"/>
</dbReference>
<dbReference type="PANTHER" id="PTHR11062:SF214">
    <property type="entry name" value="XYLOGLUCAN GALACTOSYLTRANSFERASE XLT2"/>
    <property type="match status" value="1"/>
</dbReference>
<dbReference type="AlphaFoldDB" id="A0A9D5CK27"/>
<dbReference type="GO" id="GO:0009969">
    <property type="term" value="P:xyloglucan biosynthetic process"/>
    <property type="evidence" value="ECO:0007669"/>
    <property type="project" value="TreeGrafter"/>
</dbReference>
<evidence type="ECO:0000256" key="5">
    <source>
        <dbReference type="ARBA" id="ARBA00023034"/>
    </source>
</evidence>
<dbReference type="GO" id="GO:0008378">
    <property type="term" value="F:galactosyltransferase activity"/>
    <property type="evidence" value="ECO:0007669"/>
    <property type="project" value="TreeGrafter"/>
</dbReference>
<dbReference type="InterPro" id="IPR040911">
    <property type="entry name" value="Exostosin_GT47"/>
</dbReference>
<dbReference type="InterPro" id="IPR004263">
    <property type="entry name" value="Exostosin"/>
</dbReference>
<dbReference type="Pfam" id="PF03016">
    <property type="entry name" value="Exostosin_GT47"/>
    <property type="match status" value="1"/>
</dbReference>
<proteinExistence type="inferred from homology"/>
<evidence type="ECO:0000256" key="1">
    <source>
        <dbReference type="ARBA" id="ARBA00004323"/>
    </source>
</evidence>